<accession>A0AAW2GAR0</accession>
<evidence type="ECO:0000313" key="2">
    <source>
        <dbReference type="EMBL" id="KAL0124585.1"/>
    </source>
</evidence>
<reference evidence="2 3" key="1">
    <citation type="submission" date="2023-03" db="EMBL/GenBank/DDBJ databases">
        <title>High recombination rates correlate with genetic variation in Cardiocondyla obscurior ants.</title>
        <authorList>
            <person name="Errbii M."/>
        </authorList>
    </citation>
    <scope>NUCLEOTIDE SEQUENCE [LARGE SCALE GENOMIC DNA]</scope>
    <source>
        <strain evidence="2">Alpha-2009</strain>
        <tissue evidence="2">Whole body</tissue>
    </source>
</reference>
<dbReference type="AlphaFoldDB" id="A0AAW2GAR0"/>
<dbReference type="Proteomes" id="UP001430953">
    <property type="component" value="Unassembled WGS sequence"/>
</dbReference>
<protein>
    <submittedName>
        <fullName evidence="2">Uncharacterized protein</fullName>
    </submittedName>
</protein>
<sequence length="89" mass="9980">MISNRVIPQSAAESVRRGLGAAMSFRSRLVSPDGRARALSDPLVYVNRGIYSRYRAATNRSRVRSRAGYDNRIGNSTVRRAKADRRNAR</sequence>
<feature type="region of interest" description="Disordered" evidence="1">
    <location>
        <begin position="67"/>
        <end position="89"/>
    </location>
</feature>
<dbReference type="EMBL" id="JADYXP020000005">
    <property type="protein sequence ID" value="KAL0124585.1"/>
    <property type="molecule type" value="Genomic_DNA"/>
</dbReference>
<evidence type="ECO:0000256" key="1">
    <source>
        <dbReference type="SAM" id="MobiDB-lite"/>
    </source>
</evidence>
<name>A0AAW2GAR0_9HYME</name>
<proteinExistence type="predicted"/>
<comment type="caution">
    <text evidence="2">The sequence shown here is derived from an EMBL/GenBank/DDBJ whole genome shotgun (WGS) entry which is preliminary data.</text>
</comment>
<evidence type="ECO:0000313" key="3">
    <source>
        <dbReference type="Proteomes" id="UP001430953"/>
    </source>
</evidence>
<keyword evidence="3" id="KW-1185">Reference proteome</keyword>
<organism evidence="2 3">
    <name type="scientific">Cardiocondyla obscurior</name>
    <dbReference type="NCBI Taxonomy" id="286306"/>
    <lineage>
        <taxon>Eukaryota</taxon>
        <taxon>Metazoa</taxon>
        <taxon>Ecdysozoa</taxon>
        <taxon>Arthropoda</taxon>
        <taxon>Hexapoda</taxon>
        <taxon>Insecta</taxon>
        <taxon>Pterygota</taxon>
        <taxon>Neoptera</taxon>
        <taxon>Endopterygota</taxon>
        <taxon>Hymenoptera</taxon>
        <taxon>Apocrita</taxon>
        <taxon>Aculeata</taxon>
        <taxon>Formicoidea</taxon>
        <taxon>Formicidae</taxon>
        <taxon>Myrmicinae</taxon>
        <taxon>Cardiocondyla</taxon>
    </lineage>
</organism>
<gene>
    <name evidence="2" type="ORF">PUN28_006440</name>
</gene>